<dbReference type="GO" id="GO:0000156">
    <property type="term" value="F:phosphorelay response regulator activity"/>
    <property type="evidence" value="ECO:0007669"/>
    <property type="project" value="TreeGrafter"/>
</dbReference>
<evidence type="ECO:0000313" key="7">
    <source>
        <dbReference type="Proteomes" id="UP000618795"/>
    </source>
</evidence>
<keyword evidence="2" id="KW-0597">Phosphoprotein</keyword>
<evidence type="ECO:0000259" key="5">
    <source>
        <dbReference type="PROSITE" id="PS50930"/>
    </source>
</evidence>
<sequence length="270" mass="28703">MTGELSVLVVEDEPLSLDELVHLLRGVPGVGQVASAPDAMSALKLLRDREFDAAFLDIGMPGLDGMELAAVLSRLARPPAVVFVTASQAHAIDAFGIGAVDYLLKPASAGRVRQALERVGRARAASAAPGTPAASATPGIPAGAPPEPAGDLAVLKVESAGRTRFVRREQVRFVEAHGDHVRLDTRDGRFLVRMPLSALEHSWSQAGFLRVHRSFLLALRAVEDLRTDVVGQLVAHTAGGDVPVSRRHARHLKEQLFAAAREGRVGGARR</sequence>
<dbReference type="InterPro" id="IPR011006">
    <property type="entry name" value="CheY-like_superfamily"/>
</dbReference>
<organism evidence="6 7">
    <name type="scientific">Streptomyces filipinensis</name>
    <dbReference type="NCBI Taxonomy" id="66887"/>
    <lineage>
        <taxon>Bacteria</taxon>
        <taxon>Bacillati</taxon>
        <taxon>Actinomycetota</taxon>
        <taxon>Actinomycetes</taxon>
        <taxon>Kitasatosporales</taxon>
        <taxon>Streptomycetaceae</taxon>
        <taxon>Streptomyces</taxon>
    </lineage>
</organism>
<comment type="caution">
    <text evidence="6">The sequence shown here is derived from an EMBL/GenBank/DDBJ whole genome shotgun (WGS) entry which is preliminary data.</text>
</comment>
<dbReference type="PROSITE" id="PS50930">
    <property type="entry name" value="HTH_LYTTR"/>
    <property type="match status" value="1"/>
</dbReference>
<dbReference type="SMART" id="SM00850">
    <property type="entry name" value="LytTR"/>
    <property type="match status" value="1"/>
</dbReference>
<protein>
    <submittedName>
        <fullName evidence="6">DNA-binding response regulator</fullName>
    </submittedName>
</protein>
<dbReference type="GO" id="GO:0006355">
    <property type="term" value="P:regulation of DNA-templated transcription"/>
    <property type="evidence" value="ECO:0007669"/>
    <property type="project" value="TreeGrafter"/>
</dbReference>
<dbReference type="GO" id="GO:0000976">
    <property type="term" value="F:transcription cis-regulatory region binding"/>
    <property type="evidence" value="ECO:0007669"/>
    <property type="project" value="TreeGrafter"/>
</dbReference>
<dbReference type="InterPro" id="IPR007492">
    <property type="entry name" value="LytTR_DNA-bd_dom"/>
</dbReference>
<dbReference type="SUPFAM" id="SSF52172">
    <property type="entry name" value="CheY-like"/>
    <property type="match status" value="1"/>
</dbReference>
<dbReference type="EMBL" id="BMTD01000005">
    <property type="protein sequence ID" value="GGU93272.1"/>
    <property type="molecule type" value="Genomic_DNA"/>
</dbReference>
<dbReference type="PROSITE" id="PS50110">
    <property type="entry name" value="RESPONSE_REGULATORY"/>
    <property type="match status" value="1"/>
</dbReference>
<dbReference type="PANTHER" id="PTHR48111:SF69">
    <property type="entry name" value="RESPONSE REGULATOR RECEIVER"/>
    <property type="match status" value="1"/>
</dbReference>
<name>A0A918IA21_9ACTN</name>
<dbReference type="InterPro" id="IPR001789">
    <property type="entry name" value="Sig_transdc_resp-reg_receiver"/>
</dbReference>
<dbReference type="Gene3D" id="3.40.50.2300">
    <property type="match status" value="1"/>
</dbReference>
<feature type="modified residue" description="4-aspartylphosphate" evidence="2">
    <location>
        <position position="57"/>
    </location>
</feature>
<dbReference type="PANTHER" id="PTHR48111">
    <property type="entry name" value="REGULATOR OF RPOS"/>
    <property type="match status" value="1"/>
</dbReference>
<evidence type="ECO:0000256" key="2">
    <source>
        <dbReference type="PROSITE-ProRule" id="PRU00169"/>
    </source>
</evidence>
<feature type="domain" description="Response regulatory" evidence="4">
    <location>
        <begin position="6"/>
        <end position="120"/>
    </location>
</feature>
<reference evidence="6" key="1">
    <citation type="journal article" date="2014" name="Int. J. Syst. Evol. Microbiol.">
        <title>Complete genome sequence of Corynebacterium casei LMG S-19264T (=DSM 44701T), isolated from a smear-ripened cheese.</title>
        <authorList>
            <consortium name="US DOE Joint Genome Institute (JGI-PGF)"/>
            <person name="Walter F."/>
            <person name="Albersmeier A."/>
            <person name="Kalinowski J."/>
            <person name="Ruckert C."/>
        </authorList>
    </citation>
    <scope>NUCLEOTIDE SEQUENCE</scope>
    <source>
        <strain evidence="6">JCM 4369</strain>
    </source>
</reference>
<dbReference type="GO" id="GO:0005829">
    <property type="term" value="C:cytosol"/>
    <property type="evidence" value="ECO:0007669"/>
    <property type="project" value="TreeGrafter"/>
</dbReference>
<gene>
    <name evidence="6" type="ORF">GCM10010260_30190</name>
</gene>
<reference evidence="6" key="2">
    <citation type="submission" date="2020-09" db="EMBL/GenBank/DDBJ databases">
        <authorList>
            <person name="Sun Q."/>
            <person name="Ohkuma M."/>
        </authorList>
    </citation>
    <scope>NUCLEOTIDE SEQUENCE</scope>
    <source>
        <strain evidence="6">JCM 4369</strain>
    </source>
</reference>
<feature type="domain" description="HTH LytTR-type" evidence="5">
    <location>
        <begin position="155"/>
        <end position="258"/>
    </location>
</feature>
<dbReference type="InterPro" id="IPR039420">
    <property type="entry name" value="WalR-like"/>
</dbReference>
<dbReference type="RefSeq" id="WP_191873998.1">
    <property type="nucleotide sequence ID" value="NZ_BMTD01000005.1"/>
</dbReference>
<dbReference type="Pfam" id="PF00072">
    <property type="entry name" value="Response_reg"/>
    <property type="match status" value="1"/>
</dbReference>
<evidence type="ECO:0000259" key="4">
    <source>
        <dbReference type="PROSITE" id="PS50110"/>
    </source>
</evidence>
<dbReference type="Pfam" id="PF04397">
    <property type="entry name" value="LytTR"/>
    <property type="match status" value="1"/>
</dbReference>
<dbReference type="Proteomes" id="UP000618795">
    <property type="component" value="Unassembled WGS sequence"/>
</dbReference>
<evidence type="ECO:0000256" key="3">
    <source>
        <dbReference type="SAM" id="MobiDB-lite"/>
    </source>
</evidence>
<dbReference type="GO" id="GO:0032993">
    <property type="term" value="C:protein-DNA complex"/>
    <property type="evidence" value="ECO:0007669"/>
    <property type="project" value="TreeGrafter"/>
</dbReference>
<feature type="region of interest" description="Disordered" evidence="3">
    <location>
        <begin position="123"/>
        <end position="147"/>
    </location>
</feature>
<dbReference type="SMART" id="SM00448">
    <property type="entry name" value="REC"/>
    <property type="match status" value="1"/>
</dbReference>
<feature type="compositionally biased region" description="Low complexity" evidence="3">
    <location>
        <begin position="123"/>
        <end position="142"/>
    </location>
</feature>
<keyword evidence="1 6" id="KW-0238">DNA-binding</keyword>
<dbReference type="AlphaFoldDB" id="A0A918IA21"/>
<evidence type="ECO:0000256" key="1">
    <source>
        <dbReference type="ARBA" id="ARBA00023125"/>
    </source>
</evidence>
<evidence type="ECO:0000313" key="6">
    <source>
        <dbReference type="EMBL" id="GGU93272.1"/>
    </source>
</evidence>
<accession>A0A918IA21</accession>
<keyword evidence="7" id="KW-1185">Reference proteome</keyword>
<proteinExistence type="predicted"/>
<dbReference type="Gene3D" id="2.40.50.1020">
    <property type="entry name" value="LytTr DNA-binding domain"/>
    <property type="match status" value="1"/>
</dbReference>